<dbReference type="InterPro" id="IPR029056">
    <property type="entry name" value="Ribokinase-like"/>
</dbReference>
<dbReference type="EMBL" id="MU128954">
    <property type="protein sequence ID" value="KAF9515048.1"/>
    <property type="molecule type" value="Genomic_DNA"/>
</dbReference>
<evidence type="ECO:0000256" key="1">
    <source>
        <dbReference type="SAM" id="MobiDB-lite"/>
    </source>
</evidence>
<protein>
    <recommendedName>
        <fullName evidence="2">Carbohydrate kinase PfkB domain-containing protein</fullName>
    </recommendedName>
</protein>
<dbReference type="PANTHER" id="PTHR47098:SF2">
    <property type="entry name" value="PROTEIN MAK32"/>
    <property type="match status" value="1"/>
</dbReference>
<organism evidence="3 4">
    <name type="scientific">Hydnum rufescens UP504</name>
    <dbReference type="NCBI Taxonomy" id="1448309"/>
    <lineage>
        <taxon>Eukaryota</taxon>
        <taxon>Fungi</taxon>
        <taxon>Dikarya</taxon>
        <taxon>Basidiomycota</taxon>
        <taxon>Agaricomycotina</taxon>
        <taxon>Agaricomycetes</taxon>
        <taxon>Cantharellales</taxon>
        <taxon>Hydnaceae</taxon>
        <taxon>Hydnum</taxon>
    </lineage>
</organism>
<comment type="caution">
    <text evidence="3">The sequence shown here is derived from an EMBL/GenBank/DDBJ whole genome shotgun (WGS) entry which is preliminary data.</text>
</comment>
<sequence length="336" mass="37113">MVKDLVTFGLFIIDSFYTVDDSGELIAQEDLKDQIGGGGTYCALGARIWLHPSSIGMIVDRGHDFPEWIQSTLEQYGHDMWFFRDQPLETTRAANIYQANDRGFKYLTPRIRLTPADIMSTTLAKPRYIHFICSPRRAEAILREVDELGDDWAPITVYEPIPDRCVPEELPILLKVIHRIHIFSPNAGEGLSLLSLPQPPTRTLIEQAANSFLEFGAHSVIVRSGALGAYIKSSKDVPGQWVEAYFTGNEANRVIDVTGAGNAFLGGLVAGLVFSHGNLLEASLYATVSASYMIEQYGLPRLTGSSGSSSDTGADERWNGEAPHQRLEKLRTRIVG</sequence>
<dbReference type="Gene3D" id="3.40.1190.20">
    <property type="match status" value="1"/>
</dbReference>
<evidence type="ECO:0000259" key="2">
    <source>
        <dbReference type="Pfam" id="PF00294"/>
    </source>
</evidence>
<feature type="domain" description="Carbohydrate kinase PfkB" evidence="2">
    <location>
        <begin position="4"/>
        <end position="298"/>
    </location>
</feature>
<dbReference type="PANTHER" id="PTHR47098">
    <property type="entry name" value="PROTEIN MAK32"/>
    <property type="match status" value="1"/>
</dbReference>
<dbReference type="Proteomes" id="UP000886523">
    <property type="component" value="Unassembled WGS sequence"/>
</dbReference>
<feature type="compositionally biased region" description="Basic and acidic residues" evidence="1">
    <location>
        <begin position="314"/>
        <end position="323"/>
    </location>
</feature>
<proteinExistence type="predicted"/>
<gene>
    <name evidence="3" type="ORF">BS47DRAFT_1316467</name>
</gene>
<dbReference type="InterPro" id="IPR011611">
    <property type="entry name" value="PfkB_dom"/>
</dbReference>
<dbReference type="AlphaFoldDB" id="A0A9P6DXW4"/>
<evidence type="ECO:0000313" key="3">
    <source>
        <dbReference type="EMBL" id="KAF9515048.1"/>
    </source>
</evidence>
<reference evidence="3" key="1">
    <citation type="journal article" date="2020" name="Nat. Commun.">
        <title>Large-scale genome sequencing of mycorrhizal fungi provides insights into the early evolution of symbiotic traits.</title>
        <authorList>
            <person name="Miyauchi S."/>
            <person name="Kiss E."/>
            <person name="Kuo A."/>
            <person name="Drula E."/>
            <person name="Kohler A."/>
            <person name="Sanchez-Garcia M."/>
            <person name="Morin E."/>
            <person name="Andreopoulos B."/>
            <person name="Barry K.W."/>
            <person name="Bonito G."/>
            <person name="Buee M."/>
            <person name="Carver A."/>
            <person name="Chen C."/>
            <person name="Cichocki N."/>
            <person name="Clum A."/>
            <person name="Culley D."/>
            <person name="Crous P.W."/>
            <person name="Fauchery L."/>
            <person name="Girlanda M."/>
            <person name="Hayes R.D."/>
            <person name="Keri Z."/>
            <person name="LaButti K."/>
            <person name="Lipzen A."/>
            <person name="Lombard V."/>
            <person name="Magnuson J."/>
            <person name="Maillard F."/>
            <person name="Murat C."/>
            <person name="Nolan M."/>
            <person name="Ohm R.A."/>
            <person name="Pangilinan J."/>
            <person name="Pereira M.F."/>
            <person name="Perotto S."/>
            <person name="Peter M."/>
            <person name="Pfister S."/>
            <person name="Riley R."/>
            <person name="Sitrit Y."/>
            <person name="Stielow J.B."/>
            <person name="Szollosi G."/>
            <person name="Zifcakova L."/>
            <person name="Stursova M."/>
            <person name="Spatafora J.W."/>
            <person name="Tedersoo L."/>
            <person name="Vaario L.M."/>
            <person name="Yamada A."/>
            <person name="Yan M."/>
            <person name="Wang P."/>
            <person name="Xu J."/>
            <person name="Bruns T."/>
            <person name="Baldrian P."/>
            <person name="Vilgalys R."/>
            <person name="Dunand C."/>
            <person name="Henrissat B."/>
            <person name="Grigoriev I.V."/>
            <person name="Hibbett D."/>
            <person name="Nagy L.G."/>
            <person name="Martin F.M."/>
        </authorList>
    </citation>
    <scope>NUCLEOTIDE SEQUENCE</scope>
    <source>
        <strain evidence="3">UP504</strain>
    </source>
</reference>
<evidence type="ECO:0000313" key="4">
    <source>
        <dbReference type="Proteomes" id="UP000886523"/>
    </source>
</evidence>
<dbReference type="Pfam" id="PF00294">
    <property type="entry name" value="PfkB"/>
    <property type="match status" value="1"/>
</dbReference>
<keyword evidence="4" id="KW-1185">Reference proteome</keyword>
<dbReference type="SUPFAM" id="SSF53613">
    <property type="entry name" value="Ribokinase-like"/>
    <property type="match status" value="1"/>
</dbReference>
<name>A0A9P6DXW4_9AGAM</name>
<feature type="region of interest" description="Disordered" evidence="1">
    <location>
        <begin position="303"/>
        <end position="323"/>
    </location>
</feature>
<dbReference type="OrthoDB" id="497927at2759"/>
<accession>A0A9P6DXW4</accession>